<name>A0ABY9WKP1_9BACT</name>
<feature type="region of interest" description="Disordered" evidence="5">
    <location>
        <begin position="420"/>
        <end position="445"/>
    </location>
</feature>
<organism evidence="7 8">
    <name type="scientific">Archangium minus</name>
    <dbReference type="NCBI Taxonomy" id="83450"/>
    <lineage>
        <taxon>Bacteria</taxon>
        <taxon>Pseudomonadati</taxon>
        <taxon>Myxococcota</taxon>
        <taxon>Myxococcia</taxon>
        <taxon>Myxococcales</taxon>
        <taxon>Cystobacterineae</taxon>
        <taxon>Archangiaceae</taxon>
        <taxon>Archangium</taxon>
    </lineage>
</organism>
<sequence length="445" mass="47789">MELSANSELFIPLVLGAVVLLAVLVALLVAKALVHVCRPNEVLVFAGRRHRARDGGSVGFRVVSGGRSFRIPLLERVERMDVSLLSVPMSVTGAYSLGGIPLTLQAVANVKVSSEPQVLGNALERFLGHGRTTISEVARQTLEGHLRGVLATMTPEQVNEDRLTFANRLTEEAGEDLRQLGLQLDTLKIQHVSDERRYLDSIGRVRISEVLREAEVAESDAVRQAEEAEAAAQARARVAEAQAEARIQQHHHALAEQRAGLEAQARSEEERALAAAEEARAEAEKALQEVRAELEELRLRADVIVPAEARRRARELEAAGAAAPVAENGRATAESLALVSEAWRDTGGHAMEMFVLQHLEELLGTVAGAASRVRVDTVSLLDSGDGSTLASYLRAYPAAVAELLREVSSTLGVDIPAVLAGPREAPRPPADGGGPQRDLGEEAWS</sequence>
<reference evidence="7 8" key="1">
    <citation type="submission" date="2019-08" db="EMBL/GenBank/DDBJ databases">
        <title>Archangium and Cystobacter genomes.</title>
        <authorList>
            <person name="Chen I.-C.K."/>
            <person name="Wielgoss S."/>
        </authorList>
    </citation>
    <scope>NUCLEOTIDE SEQUENCE [LARGE SCALE GENOMIC DNA]</scope>
    <source>
        <strain evidence="7 8">Cbm 6</strain>
    </source>
</reference>
<dbReference type="EMBL" id="CP043494">
    <property type="protein sequence ID" value="WNG44339.1"/>
    <property type="molecule type" value="Genomic_DNA"/>
</dbReference>
<dbReference type="InterPro" id="IPR036013">
    <property type="entry name" value="Band_7/SPFH_dom_sf"/>
</dbReference>
<dbReference type="CDD" id="cd03399">
    <property type="entry name" value="SPFH_flotillin"/>
    <property type="match status" value="1"/>
</dbReference>
<comment type="similarity">
    <text evidence="2">Belongs to the band 7/mec-2 family. Flotillin subfamily.</text>
</comment>
<dbReference type="Gene3D" id="3.30.479.30">
    <property type="entry name" value="Band 7 domain"/>
    <property type="match status" value="1"/>
</dbReference>
<dbReference type="PANTHER" id="PTHR13806">
    <property type="entry name" value="FLOTILLIN-RELATED"/>
    <property type="match status" value="1"/>
</dbReference>
<evidence type="ECO:0000256" key="2">
    <source>
        <dbReference type="ARBA" id="ARBA00007161"/>
    </source>
</evidence>
<gene>
    <name evidence="7" type="ORF">F0U60_09620</name>
</gene>
<protein>
    <submittedName>
        <fullName evidence="7">Flotillin family protein</fullName>
    </submittedName>
</protein>
<dbReference type="SUPFAM" id="SSF117892">
    <property type="entry name" value="Band 7/SPFH domain"/>
    <property type="match status" value="1"/>
</dbReference>
<feature type="domain" description="Band 7" evidence="6">
    <location>
        <begin position="32"/>
        <end position="206"/>
    </location>
</feature>
<dbReference type="PANTHER" id="PTHR13806:SF46">
    <property type="entry name" value="FLOTILLIN-1-RELATED"/>
    <property type="match status" value="1"/>
</dbReference>
<dbReference type="SMART" id="SM00244">
    <property type="entry name" value="PHB"/>
    <property type="match status" value="1"/>
</dbReference>
<evidence type="ECO:0000256" key="3">
    <source>
        <dbReference type="ARBA" id="ARBA00023136"/>
    </source>
</evidence>
<dbReference type="Proteomes" id="UP001611383">
    <property type="component" value="Chromosome"/>
</dbReference>
<evidence type="ECO:0000256" key="4">
    <source>
        <dbReference type="SAM" id="Coils"/>
    </source>
</evidence>
<keyword evidence="8" id="KW-1185">Reference proteome</keyword>
<evidence type="ECO:0000256" key="1">
    <source>
        <dbReference type="ARBA" id="ARBA00004167"/>
    </source>
</evidence>
<evidence type="ECO:0000259" key="6">
    <source>
        <dbReference type="SMART" id="SM00244"/>
    </source>
</evidence>
<keyword evidence="4" id="KW-0175">Coiled coil</keyword>
<keyword evidence="3" id="KW-0472">Membrane</keyword>
<dbReference type="RefSeq" id="WP_395816939.1">
    <property type="nucleotide sequence ID" value="NZ_CP043494.1"/>
</dbReference>
<comment type="subcellular location">
    <subcellularLocation>
        <location evidence="1">Membrane</location>
        <topology evidence="1">Single-pass membrane protein</topology>
    </subcellularLocation>
</comment>
<accession>A0ABY9WKP1</accession>
<evidence type="ECO:0000256" key="5">
    <source>
        <dbReference type="SAM" id="MobiDB-lite"/>
    </source>
</evidence>
<dbReference type="InterPro" id="IPR027705">
    <property type="entry name" value="Flotillin_fam"/>
</dbReference>
<dbReference type="Pfam" id="PF01145">
    <property type="entry name" value="Band_7"/>
    <property type="match status" value="1"/>
</dbReference>
<evidence type="ECO:0000313" key="8">
    <source>
        <dbReference type="Proteomes" id="UP001611383"/>
    </source>
</evidence>
<proteinExistence type="inferred from homology"/>
<dbReference type="InterPro" id="IPR001107">
    <property type="entry name" value="Band_7"/>
</dbReference>
<feature type="coiled-coil region" evidence="4">
    <location>
        <begin position="211"/>
        <end position="300"/>
    </location>
</feature>
<evidence type="ECO:0000313" key="7">
    <source>
        <dbReference type="EMBL" id="WNG44339.1"/>
    </source>
</evidence>